<dbReference type="Gene3D" id="3.90.550.10">
    <property type="entry name" value="Spore Coat Polysaccharide Biosynthesis Protein SpsA, Chain A"/>
    <property type="match status" value="1"/>
</dbReference>
<evidence type="ECO:0000256" key="1">
    <source>
        <dbReference type="SAM" id="MobiDB-lite"/>
    </source>
</evidence>
<keyword evidence="2" id="KW-0472">Membrane</keyword>
<keyword evidence="2" id="KW-1133">Transmembrane helix</keyword>
<name>A0A2N3NDY3_9PEZI</name>
<dbReference type="InterPro" id="IPR029044">
    <property type="entry name" value="Nucleotide-diphossugar_trans"/>
</dbReference>
<evidence type="ECO:0000313" key="5">
    <source>
        <dbReference type="EMBL" id="PKS10686.1"/>
    </source>
</evidence>
<evidence type="ECO:0000259" key="4">
    <source>
        <dbReference type="Pfam" id="PF25550"/>
    </source>
</evidence>
<comment type="caution">
    <text evidence="5">The sequence shown here is derived from an EMBL/GenBank/DDBJ whole genome shotgun (WGS) entry which is preliminary data.</text>
</comment>
<dbReference type="Pfam" id="PF13632">
    <property type="entry name" value="Glyco_trans_2_3"/>
    <property type="match status" value="1"/>
</dbReference>
<evidence type="ECO:0000259" key="3">
    <source>
        <dbReference type="Pfam" id="PF13632"/>
    </source>
</evidence>
<evidence type="ECO:0000313" key="6">
    <source>
        <dbReference type="Proteomes" id="UP000233524"/>
    </source>
</evidence>
<reference evidence="5 6" key="1">
    <citation type="journal article" date="2017" name="G3 (Bethesda)">
        <title>First Draft Genome Sequence of the Pathogenic Fungus Lomentospora prolificans (Formerly Scedosporium prolificans).</title>
        <authorList>
            <person name="Luo R."/>
            <person name="Zimin A."/>
            <person name="Workman R."/>
            <person name="Fan Y."/>
            <person name="Pertea G."/>
            <person name="Grossman N."/>
            <person name="Wear M.P."/>
            <person name="Jia B."/>
            <person name="Miller H."/>
            <person name="Casadevall A."/>
            <person name="Timp W."/>
            <person name="Zhang S.X."/>
            <person name="Salzberg S.L."/>
        </authorList>
    </citation>
    <scope>NUCLEOTIDE SEQUENCE [LARGE SCALE GENOMIC DNA]</scope>
    <source>
        <strain evidence="5 6">JHH-5317</strain>
    </source>
</reference>
<dbReference type="PANTHER" id="PTHR35408:SF1">
    <property type="entry name" value="GLYCOSYLTRANSFERASE 2-LIKE DOMAIN-CONTAINING PROTEIN"/>
    <property type="match status" value="1"/>
</dbReference>
<proteinExistence type="predicted"/>
<feature type="compositionally biased region" description="Low complexity" evidence="1">
    <location>
        <begin position="293"/>
        <end position="305"/>
    </location>
</feature>
<dbReference type="InParanoid" id="A0A2N3NDY3"/>
<accession>A0A2N3NDY3</accession>
<gene>
    <name evidence="5" type="ORF">jhhlp_002442</name>
</gene>
<feature type="region of interest" description="Disordered" evidence="1">
    <location>
        <begin position="291"/>
        <end position="320"/>
    </location>
</feature>
<keyword evidence="6" id="KW-1185">Reference proteome</keyword>
<feature type="domain" description="DUF7928" evidence="4">
    <location>
        <begin position="9"/>
        <end position="81"/>
    </location>
</feature>
<feature type="domain" description="Glycosyltransferase 2-like" evidence="3">
    <location>
        <begin position="335"/>
        <end position="527"/>
    </location>
</feature>
<evidence type="ECO:0000256" key="2">
    <source>
        <dbReference type="SAM" id="Phobius"/>
    </source>
</evidence>
<dbReference type="Proteomes" id="UP000233524">
    <property type="component" value="Unassembled WGS sequence"/>
</dbReference>
<sequence>MFHELRFGHIPLQGGLKLQVLQRITDLSRCQKHHFAAFVIEPPVLVVWEDDPNNIISRVDRLESDIVSLVWKVDDDDDEKEASKETKEYYGDEKRRRDPGDETGAAHESNYGGVVSYTRNRLPRPELEGPRTRGSVGWLLFQAFSPGCISIQLFVSLFFFQTAIGNIFQIFGPISAVNSNSRHYSRKAPKRLSRSKTLPHVTIQMPVYKQGLNAVIRPTIASLKAAISTYEMQGGMANIFVNNDGMQSIDVKMAAARRDFYEEHSIECVAQPPHNPKPEDPIVKLLCGRANSRKPTTSRTSSKPSLVDLDELGNKKRQQSESRTWAGGNIRIGDYILFVDSDTRVPRDCLLDAVSEMEQSPEVAIIQHTSGVMAVTDSFFERAVTWFTNLIYTSLKFCVANGDICPFVGHNAIVCWQAIQDTAAYIDPDDGNENPQAMFFVSRRTPMASSKEGVSPTVYDELARGERYAFGCNELLFHPLRFSLTRGPLAPVKHADPHELPPYRLVLWLIRQILHRFFRHFIYLSIIVVFPLMGNFALSILRYRLGEEGLL</sequence>
<protein>
    <submittedName>
        <fullName evidence="5">Uncharacterized protein</fullName>
    </submittedName>
</protein>
<dbReference type="Pfam" id="PF25550">
    <property type="entry name" value="DUF7928"/>
    <property type="match status" value="1"/>
</dbReference>
<feature type="compositionally biased region" description="Basic and acidic residues" evidence="1">
    <location>
        <begin position="81"/>
        <end position="100"/>
    </location>
</feature>
<dbReference type="SUPFAM" id="SSF53448">
    <property type="entry name" value="Nucleotide-diphospho-sugar transferases"/>
    <property type="match status" value="1"/>
</dbReference>
<dbReference type="InterPro" id="IPR001173">
    <property type="entry name" value="Glyco_trans_2-like"/>
</dbReference>
<feature type="region of interest" description="Disordered" evidence="1">
    <location>
        <begin position="81"/>
        <end position="110"/>
    </location>
</feature>
<dbReference type="PANTHER" id="PTHR35408">
    <property type="entry name" value="CHROMOSOME 15, WHOLE GENOME SHOTGUN SEQUENCE"/>
    <property type="match status" value="1"/>
</dbReference>
<dbReference type="VEuPathDB" id="FungiDB:jhhlp_002442"/>
<dbReference type="OrthoDB" id="38531at2759"/>
<dbReference type="STRING" id="41688.A0A2N3NDY3"/>
<organism evidence="5 6">
    <name type="scientific">Lomentospora prolificans</name>
    <dbReference type="NCBI Taxonomy" id="41688"/>
    <lineage>
        <taxon>Eukaryota</taxon>
        <taxon>Fungi</taxon>
        <taxon>Dikarya</taxon>
        <taxon>Ascomycota</taxon>
        <taxon>Pezizomycotina</taxon>
        <taxon>Sordariomycetes</taxon>
        <taxon>Hypocreomycetidae</taxon>
        <taxon>Microascales</taxon>
        <taxon>Microascaceae</taxon>
        <taxon>Lomentospora</taxon>
    </lineage>
</organism>
<feature type="transmembrane region" description="Helical" evidence="2">
    <location>
        <begin position="521"/>
        <end position="541"/>
    </location>
</feature>
<dbReference type="AlphaFoldDB" id="A0A2N3NDY3"/>
<keyword evidence="2" id="KW-0812">Transmembrane</keyword>
<dbReference type="InterPro" id="IPR057688">
    <property type="entry name" value="DUF7928"/>
</dbReference>
<dbReference type="EMBL" id="NLAX01000008">
    <property type="protein sequence ID" value="PKS10686.1"/>
    <property type="molecule type" value="Genomic_DNA"/>
</dbReference>